<dbReference type="SUPFAM" id="SSF103515">
    <property type="entry name" value="Autotransporter"/>
    <property type="match status" value="1"/>
</dbReference>
<dbReference type="InterPro" id="IPR036709">
    <property type="entry name" value="Autotransporte_beta_dom_sf"/>
</dbReference>
<evidence type="ECO:0000256" key="1">
    <source>
        <dbReference type="SAM" id="MobiDB-lite"/>
    </source>
</evidence>
<gene>
    <name evidence="4" type="ORF">GCM10023262_04070</name>
</gene>
<dbReference type="NCBIfam" id="TIGR01414">
    <property type="entry name" value="autotrans_barl"/>
    <property type="match status" value="1"/>
</dbReference>
<reference evidence="5" key="1">
    <citation type="journal article" date="2019" name="Int. J. Syst. Evol. Microbiol.">
        <title>The Global Catalogue of Microorganisms (GCM) 10K type strain sequencing project: providing services to taxonomists for standard genome sequencing and annotation.</title>
        <authorList>
            <consortium name="The Broad Institute Genomics Platform"/>
            <consortium name="The Broad Institute Genome Sequencing Center for Infectious Disease"/>
            <person name="Wu L."/>
            <person name="Ma J."/>
        </authorList>
    </citation>
    <scope>NUCLEOTIDE SEQUENCE [LARGE SCALE GENOMIC DNA]</scope>
    <source>
        <strain evidence="5">JCM 17714</strain>
    </source>
</reference>
<dbReference type="NCBIfam" id="NF040482">
    <property type="entry name" value="auto_BafA_Cterm"/>
    <property type="match status" value="1"/>
</dbReference>
<feature type="domain" description="Autotransporter" evidence="3">
    <location>
        <begin position="586"/>
        <end position="854"/>
    </location>
</feature>
<evidence type="ECO:0000313" key="4">
    <source>
        <dbReference type="EMBL" id="GAA4659540.1"/>
    </source>
</evidence>
<protein>
    <recommendedName>
        <fullName evidence="3">Autotransporter domain-containing protein</fullName>
    </recommendedName>
</protein>
<keyword evidence="2" id="KW-0732">Signal</keyword>
<evidence type="ECO:0000256" key="2">
    <source>
        <dbReference type="SAM" id="SignalP"/>
    </source>
</evidence>
<feature type="chain" id="PRO_5047008142" description="Autotransporter domain-containing protein" evidence="2">
    <location>
        <begin position="23"/>
        <end position="854"/>
    </location>
</feature>
<dbReference type="InterPro" id="IPR012332">
    <property type="entry name" value="Autotransporter_pectin_lyase_C"/>
</dbReference>
<dbReference type="Gene3D" id="2.160.20.20">
    <property type="match status" value="1"/>
</dbReference>
<dbReference type="RefSeq" id="WP_345118445.1">
    <property type="nucleotide sequence ID" value="NZ_BAABJA010000002.1"/>
</dbReference>
<evidence type="ECO:0000313" key="5">
    <source>
        <dbReference type="Proteomes" id="UP001501699"/>
    </source>
</evidence>
<dbReference type="Proteomes" id="UP001501699">
    <property type="component" value="Unassembled WGS sequence"/>
</dbReference>
<keyword evidence="5" id="KW-1185">Reference proteome</keyword>
<dbReference type="PANTHER" id="PTHR35037:SF7">
    <property type="entry name" value="AUTOTRANSPORTER"/>
    <property type="match status" value="1"/>
</dbReference>
<evidence type="ECO:0000259" key="3">
    <source>
        <dbReference type="PROSITE" id="PS51208"/>
    </source>
</evidence>
<dbReference type="PANTHER" id="PTHR35037">
    <property type="entry name" value="C-TERMINAL REGION OF AIDA-LIKE PROTEIN"/>
    <property type="match status" value="1"/>
</dbReference>
<dbReference type="SUPFAM" id="SSF51126">
    <property type="entry name" value="Pectin lyase-like"/>
    <property type="match status" value="1"/>
</dbReference>
<dbReference type="PROSITE" id="PS51208">
    <property type="entry name" value="AUTOTRANSPORTER"/>
    <property type="match status" value="1"/>
</dbReference>
<dbReference type="InterPro" id="IPR005546">
    <property type="entry name" value="Autotransporte_beta"/>
</dbReference>
<dbReference type="EMBL" id="BAABJA010000002">
    <property type="protein sequence ID" value="GAA4659540.1"/>
    <property type="molecule type" value="Genomic_DNA"/>
</dbReference>
<accession>A0ABP8VDV7</accession>
<dbReference type="InterPro" id="IPR011050">
    <property type="entry name" value="Pectin_lyase_fold/virulence"/>
</dbReference>
<dbReference type="InterPro" id="IPR006315">
    <property type="entry name" value="OM_autotransptr_brl_dom"/>
</dbReference>
<comment type="caution">
    <text evidence="4">The sequence shown here is derived from an EMBL/GenBank/DDBJ whole genome shotgun (WGS) entry which is preliminary data.</text>
</comment>
<feature type="region of interest" description="Disordered" evidence="1">
    <location>
        <begin position="529"/>
        <end position="555"/>
    </location>
</feature>
<feature type="signal peptide" evidence="2">
    <location>
        <begin position="1"/>
        <end position="22"/>
    </location>
</feature>
<proteinExistence type="predicted"/>
<organism evidence="4 5">
    <name type="scientific">Bartonella pachyuromydis</name>
    <dbReference type="NCBI Taxonomy" id="931097"/>
    <lineage>
        <taxon>Bacteria</taxon>
        <taxon>Pseudomonadati</taxon>
        <taxon>Pseudomonadota</taxon>
        <taxon>Alphaproteobacteria</taxon>
        <taxon>Hyphomicrobiales</taxon>
        <taxon>Bartonellaceae</taxon>
        <taxon>Bartonella</taxon>
    </lineage>
</organism>
<dbReference type="Pfam" id="PF03212">
    <property type="entry name" value="Pertactin"/>
    <property type="match status" value="1"/>
</dbReference>
<name>A0ABP8VDV7_9HYPH</name>
<dbReference type="InterPro" id="IPR051551">
    <property type="entry name" value="Autotransporter_adhesion"/>
</dbReference>
<sequence length="854" mass="93129">MQNKWKGSCWALIVCGCFVKMAAASERGEQLFCQPSSYKNEKISHIHYNEDVRKKECIKVRTSGSSVVVEPFDETGFFEKLSVIPTSKNTEILLSKLQNLSKNNDINAGQNVQGSNIAMLKNPELIFIRDGALLENFVLDNDGKAYISNDGIKDDPGRSINNTVKNGAEIYVYAGGISENSNIEHGGTENVQALKGKQGFSKNAVIKEGGRQSVENGGKVEGTKIYGGEQLVFGEGDVGGQIKESSASNTVIYGQGETLGQQKVYDGGITWNTKVMRGGIQEIAKKSQNAKNGGTAFNIQILGGGKQRVLEGGKAVGVVLNETAIQEIYAHGSVKSLTVNNEAKSFVHAGATLEGKTLVNHSGQLYLYAGNDQHHTTVEDIVLNGKDTKLYAITDEFDGKSSLIEKLTGEGSVIFTFTGSDPYYSQLHVNNLSGSLHFAFNTTIAHNRGDYLLIENGKGTHTISVADSGVEITDPFSNKRDLIMDQSGGSHFSLTDLSGEEIHAVDGGTYIYDLKQRKDENGKTWFLSANRVSGPDPSLPDPTDSLSPGSSTTPSVDAVLSTVVAPGLIFNNELEIVRTTRGLLDQKRKDTDLWAYVIKSRERVATGHTNFKLEQTGFVFGGDLLNELTHGDLYVGGFGSYDQARVTHKRGGDSNLNTYSIGAYVTYFDHHRWYLDGVLKYNYYRDNLKAISTNGVVVQSDYNQWAIGGSFEIGCRFEPAQNTWMQPYIKLIGLQVEGKKITLSNGMKADISPSTSLRSEVGLTAGHKFIVSAETSLTAYIMAAWLRENVNNNHTTINNRHKFITDLSGNAGKLGIGVNSLVNDKLTLYAEAHYLKGHKIKQSLQGIVGLRYSF</sequence>
<dbReference type="Pfam" id="PF03797">
    <property type="entry name" value="Autotransporter"/>
    <property type="match status" value="1"/>
</dbReference>
<dbReference type="SMART" id="SM00869">
    <property type="entry name" value="Autotransporter"/>
    <property type="match status" value="1"/>
</dbReference>
<feature type="compositionally biased region" description="Low complexity" evidence="1">
    <location>
        <begin position="533"/>
        <end position="555"/>
    </location>
</feature>
<dbReference type="InterPro" id="IPR004899">
    <property type="entry name" value="Pertactin_central"/>
</dbReference>
<dbReference type="PROSITE" id="PS51257">
    <property type="entry name" value="PROKAR_LIPOPROTEIN"/>
    <property type="match status" value="1"/>
</dbReference>
<dbReference type="Gene3D" id="2.40.128.130">
    <property type="entry name" value="Autotransporter beta-domain"/>
    <property type="match status" value="1"/>
</dbReference>